<dbReference type="EMBL" id="JANEYF010004097">
    <property type="protein sequence ID" value="KAJ8932198.1"/>
    <property type="molecule type" value="Genomic_DNA"/>
</dbReference>
<accession>A0AAV8WZR3</accession>
<keyword evidence="7" id="KW-1185">Reference proteome</keyword>
<evidence type="ECO:0000313" key="7">
    <source>
        <dbReference type="Proteomes" id="UP001162156"/>
    </source>
</evidence>
<evidence type="ECO:0000256" key="3">
    <source>
        <dbReference type="ARBA" id="ARBA00022833"/>
    </source>
</evidence>
<evidence type="ECO:0000259" key="5">
    <source>
        <dbReference type="PROSITE" id="PS50157"/>
    </source>
</evidence>
<keyword evidence="2 4" id="KW-0863">Zinc-finger</keyword>
<gene>
    <name evidence="6" type="ORF">NQ314_014850</name>
</gene>
<dbReference type="PROSITE" id="PS50157">
    <property type="entry name" value="ZINC_FINGER_C2H2_2"/>
    <property type="match status" value="1"/>
</dbReference>
<evidence type="ECO:0000313" key="6">
    <source>
        <dbReference type="EMBL" id="KAJ8932198.1"/>
    </source>
</evidence>
<organism evidence="6 7">
    <name type="scientific">Rhamnusium bicolor</name>
    <dbReference type="NCBI Taxonomy" id="1586634"/>
    <lineage>
        <taxon>Eukaryota</taxon>
        <taxon>Metazoa</taxon>
        <taxon>Ecdysozoa</taxon>
        <taxon>Arthropoda</taxon>
        <taxon>Hexapoda</taxon>
        <taxon>Insecta</taxon>
        <taxon>Pterygota</taxon>
        <taxon>Neoptera</taxon>
        <taxon>Endopterygota</taxon>
        <taxon>Coleoptera</taxon>
        <taxon>Polyphaga</taxon>
        <taxon>Cucujiformia</taxon>
        <taxon>Chrysomeloidea</taxon>
        <taxon>Cerambycidae</taxon>
        <taxon>Lepturinae</taxon>
        <taxon>Rhagiini</taxon>
        <taxon>Rhamnusium</taxon>
    </lineage>
</organism>
<name>A0AAV8WZR3_9CUCU</name>
<comment type="caution">
    <text evidence="6">The sequence shown here is derived from an EMBL/GenBank/DDBJ whole genome shotgun (WGS) entry which is preliminary data.</text>
</comment>
<dbReference type="FunFam" id="3.30.160.60:FF:000065">
    <property type="entry name" value="B-cell CLL/lymphoma 6, member B"/>
    <property type="match status" value="1"/>
</dbReference>
<dbReference type="PROSITE" id="PS00028">
    <property type="entry name" value="ZINC_FINGER_C2H2_1"/>
    <property type="match status" value="1"/>
</dbReference>
<dbReference type="GO" id="GO:0008270">
    <property type="term" value="F:zinc ion binding"/>
    <property type="evidence" value="ECO:0007669"/>
    <property type="project" value="UniProtKB-KW"/>
</dbReference>
<dbReference type="InterPro" id="IPR036236">
    <property type="entry name" value="Znf_C2H2_sf"/>
</dbReference>
<evidence type="ECO:0000256" key="2">
    <source>
        <dbReference type="ARBA" id="ARBA00022771"/>
    </source>
</evidence>
<dbReference type="AlphaFoldDB" id="A0AAV8WZR3"/>
<dbReference type="Proteomes" id="UP001162156">
    <property type="component" value="Unassembled WGS sequence"/>
</dbReference>
<reference evidence="6" key="1">
    <citation type="journal article" date="2023" name="Insect Mol. Biol.">
        <title>Genome sequencing provides insights into the evolution of gene families encoding plant cell wall-degrading enzymes in longhorned beetles.</title>
        <authorList>
            <person name="Shin N.R."/>
            <person name="Okamura Y."/>
            <person name="Kirsch R."/>
            <person name="Pauchet Y."/>
        </authorList>
    </citation>
    <scope>NUCLEOTIDE SEQUENCE</scope>
    <source>
        <strain evidence="6">RBIC_L_NR</strain>
    </source>
</reference>
<dbReference type="InterPro" id="IPR013087">
    <property type="entry name" value="Znf_C2H2_type"/>
</dbReference>
<dbReference type="SMART" id="SM00355">
    <property type="entry name" value="ZnF_C2H2"/>
    <property type="match status" value="1"/>
</dbReference>
<dbReference type="Pfam" id="PF12874">
    <property type="entry name" value="zf-met"/>
    <property type="match status" value="1"/>
</dbReference>
<keyword evidence="3" id="KW-0862">Zinc</keyword>
<evidence type="ECO:0000256" key="1">
    <source>
        <dbReference type="ARBA" id="ARBA00022723"/>
    </source>
</evidence>
<protein>
    <recommendedName>
        <fullName evidence="5">C2H2-type domain-containing protein</fullName>
    </recommendedName>
</protein>
<evidence type="ECO:0000256" key="4">
    <source>
        <dbReference type="PROSITE-ProRule" id="PRU00042"/>
    </source>
</evidence>
<sequence length="71" mass="8804">MKLVKQYLKYHMIKHSTVKPFECEICKKRFKHKKSYEKHMNLGRHKKTEHEHDCDFCDEFRHTRFTCGPFC</sequence>
<feature type="domain" description="C2H2-type" evidence="5">
    <location>
        <begin position="21"/>
        <end position="50"/>
    </location>
</feature>
<dbReference type="SUPFAM" id="SSF57667">
    <property type="entry name" value="beta-beta-alpha zinc fingers"/>
    <property type="match status" value="1"/>
</dbReference>
<keyword evidence="1" id="KW-0479">Metal-binding</keyword>
<dbReference type="Gene3D" id="3.30.160.60">
    <property type="entry name" value="Classic Zinc Finger"/>
    <property type="match status" value="1"/>
</dbReference>
<proteinExistence type="predicted"/>